<evidence type="ECO:0008006" key="5">
    <source>
        <dbReference type="Google" id="ProtNLM"/>
    </source>
</evidence>
<dbReference type="Pfam" id="PF19755">
    <property type="entry name" value="DUF6242"/>
    <property type="match status" value="1"/>
</dbReference>
<keyword evidence="4" id="KW-1185">Reference proteome</keyword>
<dbReference type="InterPro" id="IPR032186">
    <property type="entry name" value="DUF5018"/>
</dbReference>
<dbReference type="InterPro" id="IPR046209">
    <property type="entry name" value="DUF6242_N"/>
</dbReference>
<dbReference type="Gene3D" id="2.60.40.2340">
    <property type="match status" value="2"/>
</dbReference>
<dbReference type="AlphaFoldDB" id="A0A7T1AMC3"/>
<dbReference type="EMBL" id="CP065383">
    <property type="protein sequence ID" value="QPM68518.1"/>
    <property type="molecule type" value="Genomic_DNA"/>
</dbReference>
<feature type="domain" description="DUF6242" evidence="2">
    <location>
        <begin position="251"/>
        <end position="311"/>
    </location>
</feature>
<gene>
    <name evidence="3" type="ORF">RT761_01739</name>
</gene>
<feature type="domain" description="DUF5018" evidence="1">
    <location>
        <begin position="319"/>
        <end position="408"/>
    </location>
</feature>
<evidence type="ECO:0000259" key="1">
    <source>
        <dbReference type="Pfam" id="PF16410"/>
    </source>
</evidence>
<dbReference type="Pfam" id="PF16410">
    <property type="entry name" value="DUF5018"/>
    <property type="match status" value="1"/>
</dbReference>
<dbReference type="KEGG" id="alam:RT761_01739"/>
<name>A0A7T1AMC3_ATRLM</name>
<dbReference type="Proteomes" id="UP000594463">
    <property type="component" value="Chromosome"/>
</dbReference>
<proteinExistence type="predicted"/>
<evidence type="ECO:0000313" key="3">
    <source>
        <dbReference type="EMBL" id="QPM68518.1"/>
    </source>
</evidence>
<evidence type="ECO:0000313" key="4">
    <source>
        <dbReference type="Proteomes" id="UP000594463"/>
    </source>
</evidence>
<protein>
    <recommendedName>
        <fullName evidence="5">Cadherin-like beta sandwich domain-containing protein</fullName>
    </recommendedName>
</protein>
<accession>A0A7T1AMC3</accession>
<organism evidence="3 4">
    <name type="scientific">Atribacter laminatus</name>
    <dbReference type="NCBI Taxonomy" id="2847778"/>
    <lineage>
        <taxon>Bacteria</taxon>
        <taxon>Pseudomonadati</taxon>
        <taxon>Atribacterota</taxon>
        <taxon>Atribacteria</taxon>
        <taxon>Atribacterales</taxon>
        <taxon>Atribacteraceae</taxon>
        <taxon>Atribacter</taxon>
    </lineage>
</organism>
<dbReference type="RefSeq" id="WP_218111022.1">
    <property type="nucleotide sequence ID" value="NZ_CP065383.1"/>
</dbReference>
<sequence length="440" mass="47997">MRYFKVLIPIIILVLAIIVEGGCFQKPIFSPSKPIIKGKIVNQIIHKMEKKMSEQAVTDAIINVIDPKTGFTLARSTTDQNGFYSLQVPSGGPYVVQAEKEKLRLTKVIPILKAGETKIIQLTDARNTALVLIFQELKKRGQYAEDFDENCYLNNQYFSDLESLVNASLLNSKDPAKNQMVQNYMLLVLSQSGLDAQNNLGQTASLYPAYRSDKKSGFSTLKLQLNDQAAAYAMDFSENDSSTQTNITLTVPYGTDVSNLVATFTTSEGATVRVGSAIQESGITPNDFSRPVEYVVTAQDGVSKKTYTIAVVVAPNTECEITEMKFSSLDSEVVGIINDNNITLTVPYGTDVSNLVATFTTSEEATVTVGNVVQESGVTPNDFTKPVEYLVTAQDGVNKKNLTVTVDIAPNTECELITFGFIDPPVKAKVTDEEGALSRP</sequence>
<reference evidence="3 4" key="1">
    <citation type="journal article" date="2021" name="Nat. Commun.">
        <title>Isolation of a member of the candidate phylum Atribacteria reveals a unique cell membrane structure.</title>
        <authorList>
            <person name="Taiki K."/>
            <person name="Nobu M.K."/>
            <person name="Kusada H."/>
            <person name="Meng X.-Y."/>
            <person name="Hosoki N."/>
            <person name="Uematsu K."/>
            <person name="Yoshioka H."/>
            <person name="Kamagata Y."/>
            <person name="Tamaki H."/>
        </authorList>
    </citation>
    <scope>NUCLEOTIDE SEQUENCE [LARGE SCALE GENOMIC DNA]</scope>
    <source>
        <strain evidence="3 4">RT761</strain>
    </source>
</reference>
<evidence type="ECO:0000259" key="2">
    <source>
        <dbReference type="Pfam" id="PF19755"/>
    </source>
</evidence>